<name>A0A0D7AHG0_9AGAR</name>
<sequence>MGGLWAVLGIAHLYFYFVLLAYAPSVQETKYAALNDPTNENYPMTSRADPWDSRPSTDTVVYTPVIHNQADAVQRNNTIAHRSSLSDTSSVSDDPGKGTSQYVEHAADYNSSNNPVGRDYSYRRA</sequence>
<keyword evidence="4" id="KW-1185">Reference proteome</keyword>
<organism evidence="3 4">
    <name type="scientific">Fistulina hepatica ATCC 64428</name>
    <dbReference type="NCBI Taxonomy" id="1128425"/>
    <lineage>
        <taxon>Eukaryota</taxon>
        <taxon>Fungi</taxon>
        <taxon>Dikarya</taxon>
        <taxon>Basidiomycota</taxon>
        <taxon>Agaricomycotina</taxon>
        <taxon>Agaricomycetes</taxon>
        <taxon>Agaricomycetidae</taxon>
        <taxon>Agaricales</taxon>
        <taxon>Fistulinaceae</taxon>
        <taxon>Fistulina</taxon>
    </lineage>
</organism>
<keyword evidence="2" id="KW-0812">Transmembrane</keyword>
<dbReference type="EMBL" id="KN881675">
    <property type="protein sequence ID" value="KIY50599.1"/>
    <property type="molecule type" value="Genomic_DNA"/>
</dbReference>
<dbReference type="AlphaFoldDB" id="A0A0D7AHG0"/>
<accession>A0A0D7AHG0</accession>
<protein>
    <submittedName>
        <fullName evidence="3">Uncharacterized protein</fullName>
    </submittedName>
</protein>
<reference evidence="3 4" key="1">
    <citation type="journal article" date="2015" name="Fungal Genet. Biol.">
        <title>Evolution of novel wood decay mechanisms in Agaricales revealed by the genome sequences of Fistulina hepatica and Cylindrobasidium torrendii.</title>
        <authorList>
            <person name="Floudas D."/>
            <person name="Held B.W."/>
            <person name="Riley R."/>
            <person name="Nagy L.G."/>
            <person name="Koehler G."/>
            <person name="Ransdell A.S."/>
            <person name="Younus H."/>
            <person name="Chow J."/>
            <person name="Chiniquy J."/>
            <person name="Lipzen A."/>
            <person name="Tritt A."/>
            <person name="Sun H."/>
            <person name="Haridas S."/>
            <person name="LaButti K."/>
            <person name="Ohm R.A."/>
            <person name="Kues U."/>
            <person name="Blanchette R.A."/>
            <person name="Grigoriev I.V."/>
            <person name="Minto R.E."/>
            <person name="Hibbett D.S."/>
        </authorList>
    </citation>
    <scope>NUCLEOTIDE SEQUENCE [LARGE SCALE GENOMIC DNA]</scope>
    <source>
        <strain evidence="3 4">ATCC 64428</strain>
    </source>
</reference>
<evidence type="ECO:0000313" key="4">
    <source>
        <dbReference type="Proteomes" id="UP000054144"/>
    </source>
</evidence>
<keyword evidence="2" id="KW-1133">Transmembrane helix</keyword>
<feature type="compositionally biased region" description="Low complexity" evidence="1">
    <location>
        <begin position="83"/>
        <end position="93"/>
    </location>
</feature>
<feature type="region of interest" description="Disordered" evidence="1">
    <location>
        <begin position="36"/>
        <end position="55"/>
    </location>
</feature>
<proteinExistence type="predicted"/>
<feature type="region of interest" description="Disordered" evidence="1">
    <location>
        <begin position="72"/>
        <end position="125"/>
    </location>
</feature>
<dbReference type="Proteomes" id="UP000054144">
    <property type="component" value="Unassembled WGS sequence"/>
</dbReference>
<keyword evidence="2" id="KW-0472">Membrane</keyword>
<feature type="transmembrane region" description="Helical" evidence="2">
    <location>
        <begin position="6"/>
        <end position="23"/>
    </location>
</feature>
<evidence type="ECO:0000256" key="2">
    <source>
        <dbReference type="SAM" id="Phobius"/>
    </source>
</evidence>
<gene>
    <name evidence="3" type="ORF">FISHEDRAFT_57403</name>
</gene>
<evidence type="ECO:0000313" key="3">
    <source>
        <dbReference type="EMBL" id="KIY50599.1"/>
    </source>
</evidence>
<evidence type="ECO:0000256" key="1">
    <source>
        <dbReference type="SAM" id="MobiDB-lite"/>
    </source>
</evidence>